<dbReference type="AlphaFoldDB" id="A0A151TB36"/>
<dbReference type="OrthoDB" id="694709at2759"/>
<organism evidence="6 7">
    <name type="scientific">Cajanus cajan</name>
    <name type="common">Pigeon pea</name>
    <name type="synonym">Cajanus indicus</name>
    <dbReference type="NCBI Taxonomy" id="3821"/>
    <lineage>
        <taxon>Eukaryota</taxon>
        <taxon>Viridiplantae</taxon>
        <taxon>Streptophyta</taxon>
        <taxon>Embryophyta</taxon>
        <taxon>Tracheophyta</taxon>
        <taxon>Spermatophyta</taxon>
        <taxon>Magnoliopsida</taxon>
        <taxon>eudicotyledons</taxon>
        <taxon>Gunneridae</taxon>
        <taxon>Pentapetalae</taxon>
        <taxon>rosids</taxon>
        <taxon>fabids</taxon>
        <taxon>Fabales</taxon>
        <taxon>Fabaceae</taxon>
        <taxon>Papilionoideae</taxon>
        <taxon>50 kb inversion clade</taxon>
        <taxon>NPAAA clade</taxon>
        <taxon>indigoferoid/millettioid clade</taxon>
        <taxon>Phaseoleae</taxon>
        <taxon>Cajanus</taxon>
    </lineage>
</organism>
<evidence type="ECO:0000256" key="5">
    <source>
        <dbReference type="ARBA" id="ARBA00035114"/>
    </source>
</evidence>
<dbReference type="Proteomes" id="UP000075243">
    <property type="component" value="Chromosome 7"/>
</dbReference>
<keyword evidence="4" id="KW-0472">Membrane</keyword>
<evidence type="ECO:0000313" key="7">
    <source>
        <dbReference type="Proteomes" id="UP000075243"/>
    </source>
</evidence>
<protein>
    <recommendedName>
        <fullName evidence="8">Protein BPS1, chloroplastic</fullName>
    </recommendedName>
</protein>
<evidence type="ECO:0008006" key="8">
    <source>
        <dbReference type="Google" id="ProtNLM"/>
    </source>
</evidence>
<name>A0A151TB36_CAJCA</name>
<evidence type="ECO:0000256" key="4">
    <source>
        <dbReference type="ARBA" id="ARBA00023136"/>
    </source>
</evidence>
<proteinExistence type="inferred from homology"/>
<sequence length="352" mass="38919">MSRPQDAKRPFFPFGNPFRMISPKGDKITPQLLSVLHDFEAALEERLKKLIPKSKDEILSLSWMTLAMQVLCESHNHIKTLITELELPVNDWDEKWIDVYLDISVKLLDVCVAFSSELSRLNQGHLLLQCALHNLGSSSSEQYIRACSSLDGWKQHIGSGNPRIEKCGSILDDLLGSLDLPKVKKSAKGKVLMQAMYGVKVQTVFVCSVFAVAFSGSTKKLSVLDVADVYSWASTFKGLQNLVNEEIRVRFSSGGFTVLNELEAVNSSVKELNPIIQGVVDTVETESLVRIVRELGRAAEKLSQGLDLLTKEVDSFFQVVLTGRDALLSNLRPGATVIDSIVGSNRDAQIVN</sequence>
<evidence type="ECO:0000256" key="2">
    <source>
        <dbReference type="ARBA" id="ARBA00022692"/>
    </source>
</evidence>
<dbReference type="PANTHER" id="PTHR31509">
    <property type="entry name" value="BPS1-LIKE PROTEIN"/>
    <property type="match status" value="1"/>
</dbReference>
<dbReference type="Pfam" id="PF05633">
    <property type="entry name" value="ROH1-like"/>
    <property type="match status" value="2"/>
</dbReference>
<dbReference type="EMBL" id="CM003609">
    <property type="protein sequence ID" value="KYP64245.1"/>
    <property type="molecule type" value="Genomic_DNA"/>
</dbReference>
<keyword evidence="2" id="KW-0812">Transmembrane</keyword>
<dbReference type="GO" id="GO:0016020">
    <property type="term" value="C:membrane"/>
    <property type="evidence" value="ECO:0007669"/>
    <property type="project" value="UniProtKB-SubCell"/>
</dbReference>
<keyword evidence="3" id="KW-1133">Transmembrane helix</keyword>
<evidence type="ECO:0000313" key="6">
    <source>
        <dbReference type="EMBL" id="KYP64245.1"/>
    </source>
</evidence>
<evidence type="ECO:0000256" key="3">
    <source>
        <dbReference type="ARBA" id="ARBA00022989"/>
    </source>
</evidence>
<reference evidence="6 7" key="1">
    <citation type="journal article" date="2012" name="Nat. Biotechnol.">
        <title>Draft genome sequence of pigeonpea (Cajanus cajan), an orphan legume crop of resource-poor farmers.</title>
        <authorList>
            <person name="Varshney R.K."/>
            <person name="Chen W."/>
            <person name="Li Y."/>
            <person name="Bharti A.K."/>
            <person name="Saxena R.K."/>
            <person name="Schlueter J.A."/>
            <person name="Donoghue M.T."/>
            <person name="Azam S."/>
            <person name="Fan G."/>
            <person name="Whaley A.M."/>
            <person name="Farmer A.D."/>
            <person name="Sheridan J."/>
            <person name="Iwata A."/>
            <person name="Tuteja R."/>
            <person name="Penmetsa R.V."/>
            <person name="Wu W."/>
            <person name="Upadhyaya H.D."/>
            <person name="Yang S.P."/>
            <person name="Shah T."/>
            <person name="Saxena K.B."/>
            <person name="Michael T."/>
            <person name="McCombie W.R."/>
            <person name="Yang B."/>
            <person name="Zhang G."/>
            <person name="Yang H."/>
            <person name="Wang J."/>
            <person name="Spillane C."/>
            <person name="Cook D.R."/>
            <person name="May G.D."/>
            <person name="Xu X."/>
            <person name="Jackson S.A."/>
        </authorList>
    </citation>
    <scope>NUCLEOTIDE SEQUENCE [LARGE SCALE GENOMIC DNA]</scope>
    <source>
        <strain evidence="7">cv. Asha</strain>
    </source>
</reference>
<gene>
    <name evidence="6" type="ORF">KK1_018837</name>
</gene>
<dbReference type="Gramene" id="C.cajan_18302.t">
    <property type="protein sequence ID" value="C.cajan_18302.t.cds1"/>
    <property type="gene ID" value="C.cajan_18302"/>
</dbReference>
<evidence type="ECO:0000256" key="1">
    <source>
        <dbReference type="ARBA" id="ARBA00004167"/>
    </source>
</evidence>
<comment type="similarity">
    <text evidence="5">Belongs to the ROH1 family.</text>
</comment>
<dbReference type="OMA" id="GWRQHIG"/>
<keyword evidence="7" id="KW-1185">Reference proteome</keyword>
<comment type="subcellular location">
    <subcellularLocation>
        <location evidence="1">Membrane</location>
        <topology evidence="1">Single-pass membrane protein</topology>
    </subcellularLocation>
</comment>
<dbReference type="STRING" id="3821.A0A151TB36"/>
<dbReference type="InterPro" id="IPR008511">
    <property type="entry name" value="ROH1-like"/>
</dbReference>
<accession>A0A151TB36</accession>